<dbReference type="FunFam" id="2.40.50.100:FF:000003">
    <property type="entry name" value="Acetyl-CoA carboxylase biotin carboxyl carrier protein"/>
    <property type="match status" value="1"/>
</dbReference>
<dbReference type="FunFam" id="3.30.470.20:FF:000028">
    <property type="entry name" value="Methylcrotonoyl-CoA carboxylase subunit alpha, mitochondrial"/>
    <property type="match status" value="1"/>
</dbReference>
<evidence type="ECO:0000256" key="7">
    <source>
        <dbReference type="ARBA" id="ARBA00022741"/>
    </source>
</evidence>
<proteinExistence type="predicted"/>
<dbReference type="InterPro" id="IPR005481">
    <property type="entry name" value="BC-like_N"/>
</dbReference>
<dbReference type="CDD" id="cd06850">
    <property type="entry name" value="biotinyl_domain"/>
    <property type="match status" value="1"/>
</dbReference>
<protein>
    <recommendedName>
        <fullName evidence="5">Biotin carboxylase</fullName>
    </recommendedName>
    <alternativeName>
        <fullName evidence="11">Acetyl-coenzyme A carboxylase biotin carboxylase subunit A</fullName>
    </alternativeName>
</protein>
<evidence type="ECO:0000259" key="15">
    <source>
        <dbReference type="PROSITE" id="PS50975"/>
    </source>
</evidence>
<comment type="subunit">
    <text evidence="4">Acetyl-CoA carboxylase is a heterohexamer of biotin carboxyl carrier protein, biotin carboxylase and the two subunits of carboxyl transferase in a 2:2 complex.</text>
</comment>
<dbReference type="PROSITE" id="PS50968">
    <property type="entry name" value="BIOTINYL_LIPOYL"/>
    <property type="match status" value="1"/>
</dbReference>
<keyword evidence="18" id="KW-1185">Reference proteome</keyword>
<dbReference type="OrthoDB" id="9763189at2"/>
<sequence length="650" mass="71120">MMQKVLIANRGEIAVRIMRTLKDLGIASVAVYSDADRYAMHVDMADEAVHIGANEASDSYLRSDKILAAAKAVGADAIHPGYGFLSENAGFARAVAEAGLIFIGPPADAIDAMGDKASAKALLSGRQVPLVPGYHGDEQTDERLLAEALNCGFPLLLKASAGGGGKGMRIVEQESELGAEIAAARREAANAFGDDRLLIERFLRKPRHVEVQVFCDQQGNGVYLFERDCSVQRRHQKVIEEAPAPGMTSELRQRMGEAALAAAHAIGYVGAGTVEFLLDTDGSFYFMEMNTRLQVEHPVTEMITGQDLVHWQLLVASGHALPLTQEQLSCNGHAIEVRLYAEDPDNGFLPALGTLNLWREPRATTQVRVDSGVRQGDEVSPHYDPMLAKLIVHGDTREQALRLMRQALADLLIDGVKTNRDFLLRLLSCPAFVDADLSTDLIDRSDWQASQAPDWHSAALVELLLPTLNSNAHSPWHADGFQPNLAASRQLTLMLADGRETRISAERIDQAWQVGGQSYRSQLQRVEQDLYQLLPQRQWVLLSDDDMVLFDQHGSQRFVRQRWLGEQQEDDHGGLHAPMSGHVLAVNVAAGDTVKAGDVLMIMEAMKMEHSIRAGHDAVVEQLLCAAGDSVREGDELVVLSDAVHTKEPA</sequence>
<keyword evidence="10" id="KW-0092">Biotin</keyword>
<dbReference type="Pfam" id="PF02785">
    <property type="entry name" value="Biotin_carb_C"/>
    <property type="match status" value="1"/>
</dbReference>
<evidence type="ECO:0000313" key="18">
    <source>
        <dbReference type="Proteomes" id="UP000202440"/>
    </source>
</evidence>
<dbReference type="GO" id="GO:0004075">
    <property type="term" value="F:biotin carboxylase activity"/>
    <property type="evidence" value="ECO:0007669"/>
    <property type="project" value="UniProtKB-EC"/>
</dbReference>
<comment type="cofactor">
    <cofactor evidence="1">
        <name>biotin</name>
        <dbReference type="ChEBI" id="CHEBI:57586"/>
    </cofactor>
</comment>
<name>A0A222FG00_9GAMM</name>
<dbReference type="InterPro" id="IPR005479">
    <property type="entry name" value="CPAse_ATP-bd"/>
</dbReference>
<dbReference type="SUPFAM" id="SSF52440">
    <property type="entry name" value="PreATP-grasp domain"/>
    <property type="match status" value="1"/>
</dbReference>
<dbReference type="PANTHER" id="PTHR18866">
    <property type="entry name" value="CARBOXYLASE:PYRUVATE/ACETYL-COA/PROPIONYL-COA CARBOXYLASE"/>
    <property type="match status" value="1"/>
</dbReference>
<dbReference type="EMBL" id="CP022530">
    <property type="protein sequence ID" value="ASP37918.1"/>
    <property type="molecule type" value="Genomic_DNA"/>
</dbReference>
<organism evidence="17 18">
    <name type="scientific">Bacterioplanes sanyensis</name>
    <dbReference type="NCBI Taxonomy" id="1249553"/>
    <lineage>
        <taxon>Bacteria</taxon>
        <taxon>Pseudomonadati</taxon>
        <taxon>Pseudomonadota</taxon>
        <taxon>Gammaproteobacteria</taxon>
        <taxon>Oceanospirillales</taxon>
        <taxon>Oceanospirillaceae</taxon>
        <taxon>Bacterioplanes</taxon>
    </lineage>
</organism>
<feature type="domain" description="ATP-grasp" evidence="15">
    <location>
        <begin position="120"/>
        <end position="317"/>
    </location>
</feature>
<dbReference type="InterPro" id="IPR011761">
    <property type="entry name" value="ATP-grasp"/>
</dbReference>
<gene>
    <name evidence="17" type="ORF">CHH28_04160</name>
</gene>
<evidence type="ECO:0000256" key="11">
    <source>
        <dbReference type="ARBA" id="ARBA00033786"/>
    </source>
</evidence>
<comment type="catalytic activity">
    <reaction evidence="12">
        <text>N(6)-biotinyl-L-lysyl-[protein] + hydrogencarbonate + ATP = N(6)-carboxybiotinyl-L-lysyl-[protein] + ADP + phosphate + H(+)</text>
        <dbReference type="Rhea" id="RHEA:13501"/>
        <dbReference type="Rhea" id="RHEA-COMP:10505"/>
        <dbReference type="Rhea" id="RHEA-COMP:10506"/>
        <dbReference type="ChEBI" id="CHEBI:15378"/>
        <dbReference type="ChEBI" id="CHEBI:17544"/>
        <dbReference type="ChEBI" id="CHEBI:30616"/>
        <dbReference type="ChEBI" id="CHEBI:43474"/>
        <dbReference type="ChEBI" id="CHEBI:83144"/>
        <dbReference type="ChEBI" id="CHEBI:83145"/>
        <dbReference type="ChEBI" id="CHEBI:456216"/>
        <dbReference type="EC" id="6.3.4.14"/>
    </reaction>
</comment>
<dbReference type="SUPFAM" id="SSF51230">
    <property type="entry name" value="Single hybrid motif"/>
    <property type="match status" value="1"/>
</dbReference>
<dbReference type="InterPro" id="IPR011054">
    <property type="entry name" value="Rudment_hybrid_motif"/>
</dbReference>
<evidence type="ECO:0000259" key="16">
    <source>
        <dbReference type="PROSITE" id="PS50979"/>
    </source>
</evidence>
<evidence type="ECO:0000256" key="3">
    <source>
        <dbReference type="ARBA" id="ARBA00004956"/>
    </source>
</evidence>
<dbReference type="InterPro" id="IPR000089">
    <property type="entry name" value="Biotin_lipoyl"/>
</dbReference>
<dbReference type="InterPro" id="IPR016185">
    <property type="entry name" value="PreATP-grasp_dom_sf"/>
</dbReference>
<evidence type="ECO:0000256" key="2">
    <source>
        <dbReference type="ARBA" id="ARBA00003761"/>
    </source>
</evidence>
<evidence type="ECO:0000256" key="6">
    <source>
        <dbReference type="ARBA" id="ARBA00022598"/>
    </source>
</evidence>
<dbReference type="Gene3D" id="2.40.50.100">
    <property type="match status" value="1"/>
</dbReference>
<dbReference type="InterPro" id="IPR011764">
    <property type="entry name" value="Biotin_carboxylation_dom"/>
</dbReference>
<keyword evidence="9" id="KW-0809">Transit peptide</keyword>
<dbReference type="Proteomes" id="UP000202440">
    <property type="component" value="Chromosome"/>
</dbReference>
<dbReference type="GO" id="GO:0005524">
    <property type="term" value="F:ATP binding"/>
    <property type="evidence" value="ECO:0007669"/>
    <property type="project" value="UniProtKB-UniRule"/>
</dbReference>
<dbReference type="NCBIfam" id="NF006367">
    <property type="entry name" value="PRK08591.1"/>
    <property type="match status" value="1"/>
</dbReference>
<dbReference type="PROSITE" id="PS00188">
    <property type="entry name" value="BIOTIN"/>
    <property type="match status" value="1"/>
</dbReference>
<evidence type="ECO:0000256" key="12">
    <source>
        <dbReference type="ARBA" id="ARBA00048600"/>
    </source>
</evidence>
<comment type="function">
    <text evidence="2">This protein is a component of the acetyl coenzyme A carboxylase complex; first, biotin carboxylase catalyzes the carboxylation of the carrier protein and then the transcarboxylase transfers the carboxyl group to form malonyl-CoA.</text>
</comment>
<dbReference type="PANTHER" id="PTHR18866:SF33">
    <property type="entry name" value="METHYLCROTONOYL-COA CARBOXYLASE SUBUNIT ALPHA, MITOCHONDRIAL-RELATED"/>
    <property type="match status" value="1"/>
</dbReference>
<dbReference type="AlphaFoldDB" id="A0A222FG00"/>
<dbReference type="Pfam" id="PF00364">
    <property type="entry name" value="Biotin_lipoyl"/>
    <property type="match status" value="1"/>
</dbReference>
<dbReference type="FunFam" id="3.30.1490.20:FF:000003">
    <property type="entry name" value="acetyl-CoA carboxylase isoform X1"/>
    <property type="match status" value="1"/>
</dbReference>
<evidence type="ECO:0000256" key="13">
    <source>
        <dbReference type="PROSITE-ProRule" id="PRU00409"/>
    </source>
</evidence>
<dbReference type="PROSITE" id="PS00866">
    <property type="entry name" value="CPSASE_1"/>
    <property type="match status" value="1"/>
</dbReference>
<evidence type="ECO:0000256" key="10">
    <source>
        <dbReference type="ARBA" id="ARBA00023267"/>
    </source>
</evidence>
<evidence type="ECO:0000256" key="4">
    <source>
        <dbReference type="ARBA" id="ARBA00011750"/>
    </source>
</evidence>
<keyword evidence="8 13" id="KW-0067">ATP-binding</keyword>
<dbReference type="SUPFAM" id="SSF51246">
    <property type="entry name" value="Rudiment single hybrid motif"/>
    <property type="match status" value="1"/>
</dbReference>
<keyword evidence="6" id="KW-0436">Ligase</keyword>
<evidence type="ECO:0000256" key="9">
    <source>
        <dbReference type="ARBA" id="ARBA00022946"/>
    </source>
</evidence>
<evidence type="ECO:0000256" key="8">
    <source>
        <dbReference type="ARBA" id="ARBA00022840"/>
    </source>
</evidence>
<dbReference type="Pfam" id="PF02786">
    <property type="entry name" value="CPSase_L_D2"/>
    <property type="match status" value="1"/>
</dbReference>
<dbReference type="PROSITE" id="PS00867">
    <property type="entry name" value="CPSASE_2"/>
    <property type="match status" value="1"/>
</dbReference>
<accession>A0A222FG00</accession>
<dbReference type="InterPro" id="IPR001882">
    <property type="entry name" value="Biotin_BS"/>
</dbReference>
<dbReference type="InterPro" id="IPR011053">
    <property type="entry name" value="Single_hybrid_motif"/>
</dbReference>
<reference evidence="17 18" key="1">
    <citation type="submission" date="2017-07" db="EMBL/GenBank/DDBJ databases">
        <title>Annotated genome sequence of Bacterioplanes sanyensis isolated from Red Sea.</title>
        <authorList>
            <person name="Rehman Z.U."/>
        </authorList>
    </citation>
    <scope>NUCLEOTIDE SEQUENCE [LARGE SCALE GENOMIC DNA]</scope>
    <source>
        <strain evidence="17 18">NV9</strain>
    </source>
</reference>
<evidence type="ECO:0000313" key="17">
    <source>
        <dbReference type="EMBL" id="ASP37918.1"/>
    </source>
</evidence>
<dbReference type="PROSITE" id="PS50975">
    <property type="entry name" value="ATP_GRASP"/>
    <property type="match status" value="1"/>
</dbReference>
<dbReference type="RefSeq" id="WP_094059121.1">
    <property type="nucleotide sequence ID" value="NZ_CP022530.1"/>
</dbReference>
<feature type="domain" description="Biotin carboxylation" evidence="16">
    <location>
        <begin position="1"/>
        <end position="447"/>
    </location>
</feature>
<comment type="pathway">
    <text evidence="3">Lipid metabolism; malonyl-CoA biosynthesis; malonyl-CoA from acetyl-CoA: step 1/1.</text>
</comment>
<feature type="domain" description="Lipoyl-binding" evidence="14">
    <location>
        <begin position="566"/>
        <end position="641"/>
    </location>
</feature>
<dbReference type="KEGG" id="bsan:CHH28_04160"/>
<keyword evidence="7 13" id="KW-0547">Nucleotide-binding</keyword>
<evidence type="ECO:0000256" key="1">
    <source>
        <dbReference type="ARBA" id="ARBA00001953"/>
    </source>
</evidence>
<dbReference type="InterPro" id="IPR050856">
    <property type="entry name" value="Biotin_carboxylase_complex"/>
</dbReference>
<dbReference type="GO" id="GO:0046872">
    <property type="term" value="F:metal ion binding"/>
    <property type="evidence" value="ECO:0007669"/>
    <property type="project" value="InterPro"/>
</dbReference>
<dbReference type="FunFam" id="3.40.50.20:FF:000010">
    <property type="entry name" value="Propionyl-CoA carboxylase subunit alpha"/>
    <property type="match status" value="1"/>
</dbReference>
<evidence type="ECO:0000256" key="5">
    <source>
        <dbReference type="ARBA" id="ARBA00017242"/>
    </source>
</evidence>
<dbReference type="Pfam" id="PF00289">
    <property type="entry name" value="Biotin_carb_N"/>
    <property type="match status" value="1"/>
</dbReference>
<dbReference type="InterPro" id="IPR005482">
    <property type="entry name" value="Biotin_COase_C"/>
</dbReference>
<dbReference type="SMART" id="SM00878">
    <property type="entry name" value="Biotin_carb_C"/>
    <property type="match status" value="1"/>
</dbReference>
<dbReference type="Gene3D" id="3.30.470.20">
    <property type="entry name" value="ATP-grasp fold, B domain"/>
    <property type="match status" value="1"/>
</dbReference>
<evidence type="ECO:0000259" key="14">
    <source>
        <dbReference type="PROSITE" id="PS50968"/>
    </source>
</evidence>
<dbReference type="SUPFAM" id="SSF56059">
    <property type="entry name" value="Glutathione synthetase ATP-binding domain-like"/>
    <property type="match status" value="1"/>
</dbReference>
<dbReference type="PROSITE" id="PS50979">
    <property type="entry name" value="BC"/>
    <property type="match status" value="1"/>
</dbReference>